<gene>
    <name evidence="2" type="ORF">ABB30_05290</name>
</gene>
<keyword evidence="1" id="KW-0472">Membrane</keyword>
<dbReference type="OrthoDB" id="6025129at2"/>
<protein>
    <submittedName>
        <fullName evidence="2">Uncharacterized protein</fullName>
    </submittedName>
</protein>
<accession>A0A0R0D904</accession>
<proteinExistence type="predicted"/>
<keyword evidence="1" id="KW-0812">Transmembrane</keyword>
<organism evidence="2 3">
    <name type="scientific">Stenotrophomonas ginsengisoli</name>
    <dbReference type="NCBI Taxonomy" id="336566"/>
    <lineage>
        <taxon>Bacteria</taxon>
        <taxon>Pseudomonadati</taxon>
        <taxon>Pseudomonadota</taxon>
        <taxon>Gammaproteobacteria</taxon>
        <taxon>Lysobacterales</taxon>
        <taxon>Lysobacteraceae</taxon>
        <taxon>Stenotrophomonas</taxon>
    </lineage>
</organism>
<dbReference type="EMBL" id="LDJM01000012">
    <property type="protein sequence ID" value="KRG78134.1"/>
    <property type="molecule type" value="Genomic_DNA"/>
</dbReference>
<reference evidence="2 3" key="1">
    <citation type="submission" date="2015-05" db="EMBL/GenBank/DDBJ databases">
        <title>Genome sequencing and analysis of members of genus Stenotrophomonas.</title>
        <authorList>
            <person name="Patil P.P."/>
            <person name="Midha S."/>
            <person name="Patil P.B."/>
        </authorList>
    </citation>
    <scope>NUCLEOTIDE SEQUENCE [LARGE SCALE GENOMIC DNA]</scope>
    <source>
        <strain evidence="2 3">DSM 24757</strain>
    </source>
</reference>
<dbReference type="RefSeq" id="WP_057637265.1">
    <property type="nucleotide sequence ID" value="NZ_LDJM01000012.1"/>
</dbReference>
<name>A0A0R0D904_9GAMM</name>
<comment type="caution">
    <text evidence="2">The sequence shown here is derived from an EMBL/GenBank/DDBJ whole genome shotgun (WGS) entry which is preliminary data.</text>
</comment>
<dbReference type="Proteomes" id="UP000050956">
    <property type="component" value="Unassembled WGS sequence"/>
</dbReference>
<feature type="transmembrane region" description="Helical" evidence="1">
    <location>
        <begin position="112"/>
        <end position="133"/>
    </location>
</feature>
<dbReference type="AlphaFoldDB" id="A0A0R0D904"/>
<dbReference type="STRING" id="336566.ABB30_05290"/>
<dbReference type="PATRIC" id="fig|336566.3.peg.397"/>
<evidence type="ECO:0000313" key="3">
    <source>
        <dbReference type="Proteomes" id="UP000050956"/>
    </source>
</evidence>
<keyword evidence="3" id="KW-1185">Reference proteome</keyword>
<evidence type="ECO:0000313" key="2">
    <source>
        <dbReference type="EMBL" id="KRG78134.1"/>
    </source>
</evidence>
<keyword evidence="1" id="KW-1133">Transmembrane helix</keyword>
<feature type="transmembrane region" description="Helical" evidence="1">
    <location>
        <begin position="86"/>
        <end position="106"/>
    </location>
</feature>
<sequence>MRAVLRLIAACLAGVVAGSLVNGGILKLVAWLLPAPTGVDMHSMAGLQAALPALPAGQFLGPWLAHAGGTLAGAWLASRLLPPRQWAGALVVGLLFLAGGTMMAWQLPAPRWFELADLLLAYLPMAALGYWLARQRRAPG</sequence>
<evidence type="ECO:0000256" key="1">
    <source>
        <dbReference type="SAM" id="Phobius"/>
    </source>
</evidence>